<proteinExistence type="predicted"/>
<evidence type="ECO:0000313" key="1">
    <source>
        <dbReference type="EMBL" id="MBD3326700.1"/>
    </source>
</evidence>
<evidence type="ECO:0000313" key="2">
    <source>
        <dbReference type="Proteomes" id="UP000649604"/>
    </source>
</evidence>
<sequence>MLAGLSDEYRILFEGGFAIADECLTRAIRSIDLRFGQGYAKAHPELVTTYMTIAAQEFNTSSSQKRQREVIQGTVSRLSALIDDVLQRLTEKDNAEKR</sequence>
<dbReference type="Proteomes" id="UP000649604">
    <property type="component" value="Unassembled WGS sequence"/>
</dbReference>
<protein>
    <submittedName>
        <fullName evidence="1">Uncharacterized protein</fullName>
    </submittedName>
</protein>
<accession>A0A9D5Q7B5</accession>
<dbReference type="AlphaFoldDB" id="A0A9D5Q7B5"/>
<organism evidence="1 2">
    <name type="scientific">candidate division KSB3 bacterium</name>
    <dbReference type="NCBI Taxonomy" id="2044937"/>
    <lineage>
        <taxon>Bacteria</taxon>
        <taxon>candidate division KSB3</taxon>
    </lineage>
</organism>
<comment type="caution">
    <text evidence="1">The sequence shown here is derived from an EMBL/GenBank/DDBJ whole genome shotgun (WGS) entry which is preliminary data.</text>
</comment>
<name>A0A9D5Q7B5_9BACT</name>
<gene>
    <name evidence="1" type="ORF">GF339_19100</name>
</gene>
<dbReference type="EMBL" id="WJJP01000619">
    <property type="protein sequence ID" value="MBD3326700.1"/>
    <property type="molecule type" value="Genomic_DNA"/>
</dbReference>
<reference evidence="1" key="1">
    <citation type="submission" date="2019-11" db="EMBL/GenBank/DDBJ databases">
        <title>Microbial mats filling the niche in hypersaline microbial mats.</title>
        <authorList>
            <person name="Wong H.L."/>
            <person name="Macleod F.I."/>
            <person name="White R.A. III"/>
            <person name="Burns B.P."/>
        </authorList>
    </citation>
    <scope>NUCLEOTIDE SEQUENCE</scope>
    <source>
        <strain evidence="1">Rbin_158</strain>
    </source>
</reference>